<evidence type="ECO:0000313" key="2">
    <source>
        <dbReference type="EMBL" id="EGH35610.1"/>
    </source>
</evidence>
<comment type="caution">
    <text evidence="2">The sequence shown here is derived from an EMBL/GenBank/DDBJ whole genome shotgun (WGS) entry which is preliminary data.</text>
</comment>
<dbReference type="Proteomes" id="UP000004471">
    <property type="component" value="Unassembled WGS sequence"/>
</dbReference>
<dbReference type="EMBL" id="AEAH01003824">
    <property type="protein sequence ID" value="EGH35610.1"/>
    <property type="molecule type" value="Genomic_DNA"/>
</dbReference>
<evidence type="ECO:0000313" key="3">
    <source>
        <dbReference type="Proteomes" id="UP000004471"/>
    </source>
</evidence>
<accession>F3FZG8</accession>
<dbReference type="AlphaFoldDB" id="F3FZG8"/>
<protein>
    <submittedName>
        <fullName evidence="2">Non-ribosomal peptide synthase:amino acid adenylation</fullName>
    </submittedName>
</protein>
<feature type="compositionally biased region" description="Basic and acidic residues" evidence="1">
    <location>
        <begin position="1"/>
        <end position="12"/>
    </location>
</feature>
<organism evidence="2 3">
    <name type="scientific">Pseudomonas syringae pv. japonica str. M301072</name>
    <dbReference type="NCBI Taxonomy" id="629262"/>
    <lineage>
        <taxon>Bacteria</taxon>
        <taxon>Pseudomonadati</taxon>
        <taxon>Pseudomonadota</taxon>
        <taxon>Gammaproteobacteria</taxon>
        <taxon>Pseudomonadales</taxon>
        <taxon>Pseudomonadaceae</taxon>
        <taxon>Pseudomonas</taxon>
        <taxon>Pseudomonas syringae</taxon>
    </lineage>
</organism>
<feature type="non-terminal residue" evidence="2">
    <location>
        <position position="43"/>
    </location>
</feature>
<dbReference type="HOGENOM" id="CLU_3262598_0_0_6"/>
<proteinExistence type="predicted"/>
<reference evidence="2 3" key="1">
    <citation type="journal article" date="2011" name="PLoS Pathog.">
        <title>Dynamic evolution of pathogenicity revealed by sequencing and comparative genomics of 19 Pseudomonas syringae isolates.</title>
        <authorList>
            <person name="Baltrus D.A."/>
            <person name="Nishimura M.T."/>
            <person name="Romanchuk A."/>
            <person name="Chang J.H."/>
            <person name="Mukhtar M.S."/>
            <person name="Cherkis K."/>
            <person name="Roach J."/>
            <person name="Grant S.R."/>
            <person name="Jones C.D."/>
            <person name="Dangl J.L."/>
        </authorList>
    </citation>
    <scope>NUCLEOTIDE SEQUENCE [LARGE SCALE GENOMIC DNA]</scope>
    <source>
        <strain evidence="3">M301072PT</strain>
    </source>
</reference>
<evidence type="ECO:0000256" key="1">
    <source>
        <dbReference type="SAM" id="MobiDB-lite"/>
    </source>
</evidence>
<feature type="region of interest" description="Disordered" evidence="1">
    <location>
        <begin position="1"/>
        <end position="43"/>
    </location>
</feature>
<name>F3FZG8_PSESX</name>
<sequence length="43" mass="4555">IETIEQARECGLRQDLPVSRPDARPSADSAAYVIHTSGSTGQA</sequence>
<feature type="non-terminal residue" evidence="2">
    <location>
        <position position="1"/>
    </location>
</feature>
<dbReference type="Gene3D" id="3.40.50.980">
    <property type="match status" value="1"/>
</dbReference>
<gene>
    <name evidence="2" type="ORF">PSYJA_43936</name>
</gene>
<dbReference type="SUPFAM" id="SSF56801">
    <property type="entry name" value="Acetyl-CoA synthetase-like"/>
    <property type="match status" value="1"/>
</dbReference>